<dbReference type="NCBIfam" id="TIGR00116">
    <property type="entry name" value="tsf"/>
    <property type="match status" value="1"/>
</dbReference>
<dbReference type="AlphaFoldDB" id="A0A165LXJ2"/>
<dbReference type="Proteomes" id="UP000076481">
    <property type="component" value="Unassembled WGS sequence"/>
</dbReference>
<reference evidence="9 10" key="1">
    <citation type="submission" date="2016-03" db="EMBL/GenBank/DDBJ databases">
        <title>Speciation and ecological success in dimly lit waters: horizontal gene transfer in a green sulfur bacteria bloom unveiled by metagenomic assembly.</title>
        <authorList>
            <person name="Llorens-Mares T."/>
            <person name="Liu Z."/>
            <person name="Allen L.Z."/>
            <person name="Rusch D.B."/>
            <person name="Craig M.T."/>
            <person name="Dupont C.L."/>
            <person name="Bryant D.A."/>
            <person name="Casamayor E.O."/>
        </authorList>
    </citation>
    <scope>NUCLEOTIDE SEQUENCE [LARGE SCALE GENOMIC DNA]</scope>
    <source>
        <strain evidence="9">CIII</strain>
    </source>
</reference>
<name>A0A165LXJ2_PELLU</name>
<keyword evidence="4 5" id="KW-0648">Protein biosynthesis</keyword>
<dbReference type="Gene3D" id="1.10.286.20">
    <property type="match status" value="1"/>
</dbReference>
<accession>A0A165LXJ2</accession>
<dbReference type="PANTHER" id="PTHR11741:SF0">
    <property type="entry name" value="ELONGATION FACTOR TS, MITOCHONDRIAL"/>
    <property type="match status" value="1"/>
</dbReference>
<proteinExistence type="inferred from homology"/>
<dbReference type="GO" id="GO:0005737">
    <property type="term" value="C:cytoplasm"/>
    <property type="evidence" value="ECO:0007669"/>
    <property type="project" value="UniProtKB-SubCell"/>
</dbReference>
<sequence length="288" mass="31478">MSQISAKDVKDLRDTTGIGMMDCKKALEETGGDMEKAIEYLRKKGAALAAKRADKDASEGMICIRVSSDRKSGVILELNCETDFVARGEVFTGFAGALAELALQNRIASAAELLKLRMTEEMGGELVDDAIKTMTGKLGEKIELKRLVFTDASDGLVESYVHPGAQLGAIIHVATDKPDAVTGLTKDLAMQVAAAAPIEVDRSAVPEELIAKESEIYRQQALGQGKKEEFVDKIVLGRLDKYYQEVVLLEQAFIKSNNLKVSAVLDEFSKQVQTKLEVKEFVRYQLGE</sequence>
<dbReference type="GO" id="GO:0003746">
    <property type="term" value="F:translation elongation factor activity"/>
    <property type="evidence" value="ECO:0007669"/>
    <property type="project" value="UniProtKB-UniRule"/>
</dbReference>
<dbReference type="PROSITE" id="PS01126">
    <property type="entry name" value="EF_TS_1"/>
    <property type="match status" value="1"/>
</dbReference>
<keyword evidence="3 5" id="KW-0251">Elongation factor</keyword>
<dbReference type="CDD" id="cd14275">
    <property type="entry name" value="UBA_EF-Ts"/>
    <property type="match status" value="1"/>
</dbReference>
<dbReference type="Gene3D" id="3.30.479.20">
    <property type="entry name" value="Elongation factor Ts, dimerisation domain"/>
    <property type="match status" value="2"/>
</dbReference>
<dbReference type="InterPro" id="IPR018101">
    <property type="entry name" value="Transl_elong_Ts_CS"/>
</dbReference>
<dbReference type="FunFam" id="1.10.286.20:FF:000001">
    <property type="entry name" value="Elongation factor Ts"/>
    <property type="match status" value="1"/>
</dbReference>
<comment type="caution">
    <text evidence="9">The sequence shown here is derived from an EMBL/GenBank/DDBJ whole genome shotgun (WGS) entry which is preliminary data.</text>
</comment>
<evidence type="ECO:0000256" key="6">
    <source>
        <dbReference type="RuleBase" id="RU000642"/>
    </source>
</evidence>
<protein>
    <recommendedName>
        <fullName evidence="2 5">Elongation factor Ts</fullName>
        <shortName evidence="5">EF-Ts</shortName>
    </recommendedName>
</protein>
<evidence type="ECO:0000256" key="7">
    <source>
        <dbReference type="RuleBase" id="RU000643"/>
    </source>
</evidence>
<evidence type="ECO:0000256" key="1">
    <source>
        <dbReference type="ARBA" id="ARBA00005532"/>
    </source>
</evidence>
<feature type="region of interest" description="Involved in Mg(2+) ion dislocation from EF-Tu" evidence="5">
    <location>
        <begin position="82"/>
        <end position="85"/>
    </location>
</feature>
<dbReference type="InterPro" id="IPR036402">
    <property type="entry name" value="EF-Ts_dimer_sf"/>
</dbReference>
<dbReference type="Pfam" id="PF00889">
    <property type="entry name" value="EF_TS"/>
    <property type="match status" value="1"/>
</dbReference>
<evidence type="ECO:0000259" key="8">
    <source>
        <dbReference type="Pfam" id="PF00889"/>
    </source>
</evidence>
<comment type="function">
    <text evidence="5 6">Associates with the EF-Tu.GDP complex and induces the exchange of GDP to GTP. It remains bound to the aminoacyl-tRNA.EF-Tu.GTP complex up to the GTP hydrolysis stage on the ribosome.</text>
</comment>
<dbReference type="PANTHER" id="PTHR11741">
    <property type="entry name" value="ELONGATION FACTOR TS"/>
    <property type="match status" value="1"/>
</dbReference>
<feature type="domain" description="Translation elongation factor EFTs/EF1B dimerisation" evidence="8">
    <location>
        <begin position="73"/>
        <end position="288"/>
    </location>
</feature>
<dbReference type="HAMAP" id="MF_00050">
    <property type="entry name" value="EF_Ts"/>
    <property type="match status" value="1"/>
</dbReference>
<comment type="subcellular location">
    <subcellularLocation>
        <location evidence="5 7">Cytoplasm</location>
    </subcellularLocation>
</comment>
<dbReference type="RefSeq" id="WP_303681289.1">
    <property type="nucleotide sequence ID" value="NZ_LVWG01000022.1"/>
</dbReference>
<evidence type="ECO:0000256" key="4">
    <source>
        <dbReference type="ARBA" id="ARBA00022917"/>
    </source>
</evidence>
<dbReference type="InterPro" id="IPR009060">
    <property type="entry name" value="UBA-like_sf"/>
</dbReference>
<keyword evidence="5" id="KW-0963">Cytoplasm</keyword>
<evidence type="ECO:0000313" key="9">
    <source>
        <dbReference type="EMBL" id="KZK74554.1"/>
    </source>
</evidence>
<dbReference type="PROSITE" id="PS01127">
    <property type="entry name" value="EF_TS_2"/>
    <property type="match status" value="1"/>
</dbReference>
<organism evidence="9 10">
    <name type="scientific">Pelodictyon luteolum</name>
    <dbReference type="NCBI Taxonomy" id="1100"/>
    <lineage>
        <taxon>Bacteria</taxon>
        <taxon>Pseudomonadati</taxon>
        <taxon>Chlorobiota</taxon>
        <taxon>Chlorobiia</taxon>
        <taxon>Chlorobiales</taxon>
        <taxon>Chlorobiaceae</taxon>
        <taxon>Chlorobium/Pelodictyon group</taxon>
        <taxon>Pelodictyon</taxon>
    </lineage>
</organism>
<dbReference type="Gene3D" id="1.10.8.10">
    <property type="entry name" value="DNA helicase RuvA subunit, C-terminal domain"/>
    <property type="match status" value="1"/>
</dbReference>
<evidence type="ECO:0000313" key="10">
    <source>
        <dbReference type="Proteomes" id="UP000076481"/>
    </source>
</evidence>
<dbReference type="EMBL" id="LVWG01000022">
    <property type="protein sequence ID" value="KZK74554.1"/>
    <property type="molecule type" value="Genomic_DNA"/>
</dbReference>
<dbReference type="SUPFAM" id="SSF54713">
    <property type="entry name" value="Elongation factor Ts (EF-Ts), dimerisation domain"/>
    <property type="match status" value="2"/>
</dbReference>
<dbReference type="FunFam" id="1.10.8.10:FF:000001">
    <property type="entry name" value="Elongation factor Ts"/>
    <property type="match status" value="1"/>
</dbReference>
<gene>
    <name evidence="5" type="primary">tsf</name>
    <name evidence="9" type="ORF">A3K90_02220</name>
</gene>
<comment type="similarity">
    <text evidence="1 5 6">Belongs to the EF-Ts family.</text>
</comment>
<dbReference type="InterPro" id="IPR014039">
    <property type="entry name" value="Transl_elong_EFTs/EF1B_dimer"/>
</dbReference>
<dbReference type="InterPro" id="IPR001816">
    <property type="entry name" value="Transl_elong_EFTs/EF1B"/>
</dbReference>
<evidence type="ECO:0000256" key="3">
    <source>
        <dbReference type="ARBA" id="ARBA00022768"/>
    </source>
</evidence>
<evidence type="ECO:0000256" key="5">
    <source>
        <dbReference type="HAMAP-Rule" id="MF_00050"/>
    </source>
</evidence>
<dbReference type="SUPFAM" id="SSF46934">
    <property type="entry name" value="UBA-like"/>
    <property type="match status" value="1"/>
</dbReference>
<evidence type="ECO:0000256" key="2">
    <source>
        <dbReference type="ARBA" id="ARBA00016956"/>
    </source>
</evidence>